<evidence type="ECO:0000313" key="2">
    <source>
        <dbReference type="EMBL" id="PIR88763.1"/>
    </source>
</evidence>
<dbReference type="InterPro" id="IPR020103">
    <property type="entry name" value="PsdUridine_synth_cat_dom_sf"/>
</dbReference>
<dbReference type="PANTHER" id="PTHR21600">
    <property type="entry name" value="MITOCHONDRIAL RNA PSEUDOURIDINE SYNTHASE"/>
    <property type="match status" value="1"/>
</dbReference>
<dbReference type="AlphaFoldDB" id="A0A2H0UQV5"/>
<dbReference type="InterPro" id="IPR006224">
    <property type="entry name" value="PsdUridine_synth_RluA-like_CS"/>
</dbReference>
<dbReference type="SUPFAM" id="SSF55120">
    <property type="entry name" value="Pseudouridine synthase"/>
    <property type="match status" value="1"/>
</dbReference>
<dbReference type="GO" id="GO:0003723">
    <property type="term" value="F:RNA binding"/>
    <property type="evidence" value="ECO:0007669"/>
    <property type="project" value="InterPro"/>
</dbReference>
<organism evidence="2 3">
    <name type="scientific">Candidatus Harrisonbacteria bacterium CG10_big_fil_rev_8_21_14_0_10_44_23</name>
    <dbReference type="NCBI Taxonomy" id="1974585"/>
    <lineage>
        <taxon>Bacteria</taxon>
        <taxon>Candidatus Harrisoniibacteriota</taxon>
    </lineage>
</organism>
<dbReference type="Pfam" id="PF00849">
    <property type="entry name" value="PseudoU_synth_2"/>
    <property type="match status" value="1"/>
</dbReference>
<dbReference type="GO" id="GO:0140098">
    <property type="term" value="F:catalytic activity, acting on RNA"/>
    <property type="evidence" value="ECO:0007669"/>
    <property type="project" value="UniProtKB-ARBA"/>
</dbReference>
<reference evidence="3" key="1">
    <citation type="submission" date="2017-09" db="EMBL/GenBank/DDBJ databases">
        <title>Depth-based differentiation of microbial function through sediment-hosted aquifers and enrichment of novel symbionts in the deep terrestrial subsurface.</title>
        <authorList>
            <person name="Probst A.J."/>
            <person name="Ladd B."/>
            <person name="Jarett J.K."/>
            <person name="Geller-Mcgrath D.E."/>
            <person name="Sieber C.M.K."/>
            <person name="Emerson J.B."/>
            <person name="Anantharaman K."/>
            <person name="Thomas B.C."/>
            <person name="Malmstrom R."/>
            <person name="Stieglmeier M."/>
            <person name="Klingl A."/>
            <person name="Woyke T."/>
            <person name="Ryan C.M."/>
            <person name="Banfield J.F."/>
        </authorList>
    </citation>
    <scope>NUCLEOTIDE SEQUENCE [LARGE SCALE GENOMIC DNA]</scope>
</reference>
<dbReference type="GO" id="GO:0000455">
    <property type="term" value="P:enzyme-directed rRNA pseudouridine synthesis"/>
    <property type="evidence" value="ECO:0007669"/>
    <property type="project" value="TreeGrafter"/>
</dbReference>
<evidence type="ECO:0000313" key="3">
    <source>
        <dbReference type="Proteomes" id="UP000229615"/>
    </source>
</evidence>
<protein>
    <submittedName>
        <fullName evidence="2">RluA family pseudouridine synthase</fullName>
    </submittedName>
</protein>
<sequence>MDIESLRVDKDYLALNKPAGVLVHGIFDKHGAKHEEETLADWAVNNYPEIKGVGEDENRPGIVHRLDRETSGVIIVVRNQEAFKYFKSLFQNREIEKEYIALVWGRMQEKNGIINKTISIRDGSVKRTVFKGKMPRAAITEYAVEGVFKDVSGNEFSLLRAKPRTGRTHQIRVHLSSLGHPVVGDKLYGKKNSPEGLQRHFLHAAVLRFKDLDGKEQKIEASLPPELVVFLGSLKKEDSDQDSD</sequence>
<evidence type="ECO:0000259" key="1">
    <source>
        <dbReference type="Pfam" id="PF00849"/>
    </source>
</evidence>
<dbReference type="InterPro" id="IPR006145">
    <property type="entry name" value="PsdUridine_synth_RsuA/RluA"/>
</dbReference>
<proteinExistence type="predicted"/>
<dbReference type="PANTHER" id="PTHR21600:SF86">
    <property type="entry name" value="PSEUDOURIDINE SYNTHASE RSUA_RLUA-LIKE DOMAIN-CONTAINING PROTEIN"/>
    <property type="match status" value="1"/>
</dbReference>
<dbReference type="Gene3D" id="3.30.2350.10">
    <property type="entry name" value="Pseudouridine synthase"/>
    <property type="match status" value="1"/>
</dbReference>
<dbReference type="CDD" id="cd02869">
    <property type="entry name" value="PseudoU_synth_RluA_like"/>
    <property type="match status" value="1"/>
</dbReference>
<dbReference type="InterPro" id="IPR050188">
    <property type="entry name" value="RluA_PseudoU_synthase"/>
</dbReference>
<comment type="caution">
    <text evidence="2">The sequence shown here is derived from an EMBL/GenBank/DDBJ whole genome shotgun (WGS) entry which is preliminary data.</text>
</comment>
<dbReference type="GO" id="GO:0009982">
    <property type="term" value="F:pseudouridine synthase activity"/>
    <property type="evidence" value="ECO:0007669"/>
    <property type="project" value="InterPro"/>
</dbReference>
<gene>
    <name evidence="2" type="ORF">COU09_00505</name>
</gene>
<dbReference type="Proteomes" id="UP000229615">
    <property type="component" value="Unassembled WGS sequence"/>
</dbReference>
<accession>A0A2H0UQV5</accession>
<dbReference type="PROSITE" id="PS01129">
    <property type="entry name" value="PSI_RLU"/>
    <property type="match status" value="1"/>
</dbReference>
<name>A0A2H0UQV5_9BACT</name>
<dbReference type="EMBL" id="PFBB01000005">
    <property type="protein sequence ID" value="PIR88763.1"/>
    <property type="molecule type" value="Genomic_DNA"/>
</dbReference>
<feature type="domain" description="Pseudouridine synthase RsuA/RluA-like" evidence="1">
    <location>
        <begin position="11"/>
        <end position="177"/>
    </location>
</feature>